<gene>
    <name evidence="2" type="ORF">P8C59_004033</name>
</gene>
<accession>A0AAD9MDY2</accession>
<comment type="caution">
    <text evidence="2">The sequence shown here is derived from an EMBL/GenBank/DDBJ whole genome shotgun (WGS) entry which is preliminary data.</text>
</comment>
<reference evidence="2" key="1">
    <citation type="journal article" date="2023" name="Mol. Plant Microbe Interact.">
        <title>Elucidating the Obligate Nature and Biological Capacity of an Invasive Fungal Corn Pathogen.</title>
        <authorList>
            <person name="MacCready J.S."/>
            <person name="Roggenkamp E.M."/>
            <person name="Gdanetz K."/>
            <person name="Chilvers M.I."/>
        </authorList>
    </citation>
    <scope>NUCLEOTIDE SEQUENCE</scope>
    <source>
        <strain evidence="2">PM02</strain>
    </source>
</reference>
<evidence type="ECO:0000313" key="2">
    <source>
        <dbReference type="EMBL" id="KAK2069451.1"/>
    </source>
</evidence>
<keyword evidence="3" id="KW-1185">Reference proteome</keyword>
<protein>
    <submittedName>
        <fullName evidence="2">Uncharacterized protein</fullName>
    </submittedName>
</protein>
<dbReference type="AlphaFoldDB" id="A0AAD9MDY2"/>
<feature type="compositionally biased region" description="Basic residues" evidence="1">
    <location>
        <begin position="123"/>
        <end position="133"/>
    </location>
</feature>
<feature type="compositionally biased region" description="Basic residues" evidence="1">
    <location>
        <begin position="188"/>
        <end position="206"/>
    </location>
</feature>
<organism evidence="2 3">
    <name type="scientific">Phyllachora maydis</name>
    <dbReference type="NCBI Taxonomy" id="1825666"/>
    <lineage>
        <taxon>Eukaryota</taxon>
        <taxon>Fungi</taxon>
        <taxon>Dikarya</taxon>
        <taxon>Ascomycota</taxon>
        <taxon>Pezizomycotina</taxon>
        <taxon>Sordariomycetes</taxon>
        <taxon>Sordariomycetidae</taxon>
        <taxon>Phyllachorales</taxon>
        <taxon>Phyllachoraceae</taxon>
        <taxon>Phyllachora</taxon>
    </lineage>
</organism>
<evidence type="ECO:0000256" key="1">
    <source>
        <dbReference type="SAM" id="MobiDB-lite"/>
    </source>
</evidence>
<sequence length="206" mass="22502">MCHGHPHEYTCGHTALTWHYCPSAHIDLRTGYQSPCANNTYAAAQPSGQKCPLRGCDFRNAAGNLWTCCQCDRRNNTGWCTGPAREPRWERNPGTCEWEWIDTCDHGCCKACTKDAPPETAGKKGRSGRSSKPKKSEAIHLIVDEPGESSSSAVAAYDMGLDYGSSQQGPAKSHRTAKDKTASAAAHAHSHKGSHSHKHKSRTHVY</sequence>
<evidence type="ECO:0000313" key="3">
    <source>
        <dbReference type="Proteomes" id="UP001217918"/>
    </source>
</evidence>
<name>A0AAD9MDY2_9PEZI</name>
<feature type="region of interest" description="Disordered" evidence="1">
    <location>
        <begin position="162"/>
        <end position="206"/>
    </location>
</feature>
<proteinExistence type="predicted"/>
<feature type="region of interest" description="Disordered" evidence="1">
    <location>
        <begin position="117"/>
        <end position="137"/>
    </location>
</feature>
<dbReference type="Proteomes" id="UP001217918">
    <property type="component" value="Unassembled WGS sequence"/>
</dbReference>
<dbReference type="EMBL" id="JAQQPM010000003">
    <property type="protein sequence ID" value="KAK2069451.1"/>
    <property type="molecule type" value="Genomic_DNA"/>
</dbReference>